<protein>
    <submittedName>
        <fullName evidence="1">Putative nucleic acid-binding protein</fullName>
    </submittedName>
</protein>
<dbReference type="SUPFAM" id="SSF88723">
    <property type="entry name" value="PIN domain-like"/>
    <property type="match status" value="1"/>
</dbReference>
<dbReference type="AlphaFoldDB" id="A0A841ENN9"/>
<gene>
    <name evidence="1" type="ORF">HNP25_004026</name>
</gene>
<evidence type="ECO:0000313" key="1">
    <source>
        <dbReference type="EMBL" id="MBB6005352.1"/>
    </source>
</evidence>
<organism evidence="1 2">
    <name type="scientific">Arcicella rosea</name>
    <dbReference type="NCBI Taxonomy" id="502909"/>
    <lineage>
        <taxon>Bacteria</taxon>
        <taxon>Pseudomonadati</taxon>
        <taxon>Bacteroidota</taxon>
        <taxon>Cytophagia</taxon>
        <taxon>Cytophagales</taxon>
        <taxon>Flectobacillaceae</taxon>
        <taxon>Arcicella</taxon>
    </lineage>
</organism>
<dbReference type="Proteomes" id="UP000524404">
    <property type="component" value="Unassembled WGS sequence"/>
</dbReference>
<reference evidence="1 2" key="1">
    <citation type="submission" date="2020-08" db="EMBL/GenBank/DDBJ databases">
        <title>Functional genomics of gut bacteria from endangered species of beetles.</title>
        <authorList>
            <person name="Carlos-Shanley C."/>
        </authorList>
    </citation>
    <scope>NUCLEOTIDE SEQUENCE [LARGE SCALE GENOMIC DNA]</scope>
    <source>
        <strain evidence="1 2">S00070</strain>
    </source>
</reference>
<dbReference type="Gene3D" id="3.40.50.1010">
    <property type="entry name" value="5'-nuclease"/>
    <property type="match status" value="1"/>
</dbReference>
<dbReference type="EMBL" id="JACHKT010000042">
    <property type="protein sequence ID" value="MBB6005352.1"/>
    <property type="molecule type" value="Genomic_DNA"/>
</dbReference>
<name>A0A841ENN9_9BACT</name>
<evidence type="ECO:0000313" key="2">
    <source>
        <dbReference type="Proteomes" id="UP000524404"/>
    </source>
</evidence>
<accession>A0A841ENN9</accession>
<dbReference type="RefSeq" id="WP_229202912.1">
    <property type="nucleotide sequence ID" value="NZ_JACHKT010000042.1"/>
</dbReference>
<dbReference type="InterPro" id="IPR029060">
    <property type="entry name" value="PIN-like_dom_sf"/>
</dbReference>
<sequence length="71" mass="8135">MFDVIPIFPALNIYVKEKARLKTKGEILDDFDLLIGSTAIFNNLTLVTRNVSDFDRLEEIDIEDWTTNSVS</sequence>
<comment type="caution">
    <text evidence="1">The sequence shown here is derived from an EMBL/GenBank/DDBJ whole genome shotgun (WGS) entry which is preliminary data.</text>
</comment>
<keyword evidence="2" id="KW-1185">Reference proteome</keyword>
<proteinExistence type="predicted"/>